<dbReference type="AlphaFoldDB" id="A0A5Q2VIR4"/>
<feature type="coiled-coil region" evidence="1">
    <location>
        <begin position="38"/>
        <end position="65"/>
    </location>
</feature>
<reference evidence="2 3" key="1">
    <citation type="submission" date="2019-11" db="EMBL/GenBank/DDBJ databases">
        <title>The Phosphoenolpyruvate Phosphotransferase System Regulates Serratia proteamaculans 336X Biofilm Formation and Wheat Roots colonization.</title>
        <authorList>
            <person name="Liu F."/>
        </authorList>
    </citation>
    <scope>NUCLEOTIDE SEQUENCE [LARGE SCALE GENOMIC DNA]</scope>
    <source>
        <strain evidence="2 3">336X</strain>
    </source>
</reference>
<sequence length="211" mass="24952">MTMAKTPRRRCKICREWFHPRSFNEWWCSPEHGAVFGMQERDKQRQKAIQKAEAQRKEQTQAERRSLKIRKIALKTKSDWNKEAQIAVNRFIYWRDYGKPCIACGRPLNYGVRGGAVDASHYRSRGAAPHLRFNVFNNHAGCVHCNRDLSGNLIPYRINLIEKIGAFRVERIEHDNTPRKFDIAYLQRVKAIFTRRAKHYEKLRKRQLEAA</sequence>
<dbReference type="InterPro" id="IPR008713">
    <property type="entry name" value="Phage_lambda_NinG"/>
</dbReference>
<dbReference type="Pfam" id="PF05766">
    <property type="entry name" value="NinG"/>
    <property type="match status" value="1"/>
</dbReference>
<keyword evidence="1" id="KW-0175">Coiled coil</keyword>
<protein>
    <recommendedName>
        <fullName evidence="4">Recombination protein NinG</fullName>
    </recommendedName>
</protein>
<evidence type="ECO:0000313" key="3">
    <source>
        <dbReference type="Proteomes" id="UP000381260"/>
    </source>
</evidence>
<accession>A0A5Q2VIR4</accession>
<evidence type="ECO:0008006" key="4">
    <source>
        <dbReference type="Google" id="ProtNLM"/>
    </source>
</evidence>
<name>A0A5Q2VIR4_SERPR</name>
<dbReference type="Proteomes" id="UP000381260">
    <property type="component" value="Chromosome"/>
</dbReference>
<organism evidence="2 3">
    <name type="scientific">Serratia proteamaculans</name>
    <dbReference type="NCBI Taxonomy" id="28151"/>
    <lineage>
        <taxon>Bacteria</taxon>
        <taxon>Pseudomonadati</taxon>
        <taxon>Pseudomonadota</taxon>
        <taxon>Gammaproteobacteria</taxon>
        <taxon>Enterobacterales</taxon>
        <taxon>Yersiniaceae</taxon>
        <taxon>Serratia</taxon>
    </lineage>
</organism>
<gene>
    <name evidence="2" type="ORF">GHV41_22330</name>
</gene>
<evidence type="ECO:0000313" key="2">
    <source>
        <dbReference type="EMBL" id="QGH63411.1"/>
    </source>
</evidence>
<evidence type="ECO:0000256" key="1">
    <source>
        <dbReference type="SAM" id="Coils"/>
    </source>
</evidence>
<proteinExistence type="predicted"/>
<dbReference type="EMBL" id="CP045913">
    <property type="protein sequence ID" value="QGH63411.1"/>
    <property type="molecule type" value="Genomic_DNA"/>
</dbReference>